<dbReference type="AlphaFoldDB" id="A0A2I5TNZ0"/>
<evidence type="ECO:0000313" key="4">
    <source>
        <dbReference type="Proteomes" id="UP000233778"/>
    </source>
</evidence>
<dbReference type="KEGG" id="sera:Ser39006_020505"/>
<reference evidence="2 3" key="1">
    <citation type="journal article" date="2013" name="Genome Announc.">
        <title>Draft genome sequence of Serratia sp. strain ATCC 39006, a model bacterium for analysis of the biosynthesis and regulation of prodigiosin, a carbapenem, and gas vesicles.</title>
        <authorList>
            <person name="Fineran P.C."/>
            <person name="Iglesias Cans M.C."/>
            <person name="Ramsay J.P."/>
            <person name="Wilf N.M."/>
            <person name="Cossyleon D."/>
            <person name="McNeil M.B."/>
            <person name="Williamson N.R."/>
            <person name="Monson R.E."/>
            <person name="Becher S.A."/>
            <person name="Stanton J.A."/>
            <person name="Brugger K."/>
            <person name="Brown S.D."/>
            <person name="Salmond G.P."/>
        </authorList>
    </citation>
    <scope>NUCLEOTIDE SEQUENCE [LARGE SCALE GENOMIC DNA]</scope>
    <source>
        <strain evidence="2">ATCC 39006</strain>
        <strain evidence="3">ATCC 39006 / SC 11482</strain>
    </source>
</reference>
<sequence length="179" mass="19953">MFYTVECTYTDPDSETGWNEFYSSEKLPALVSVTGFSTSQRFRAITDGCPVYLAIHTVRDPGVLDSEEYRQKGGGNFSRWQRHISDWHRNLYDGVNAAPAVAENEIMVLSLSPVDFLECEIGGMPLELRAVGLEKSPAQRWLYVLSQKDSGLISGSSAGIYRYEPMTKQLKNGSASPIE</sequence>
<reference evidence="2" key="4">
    <citation type="submission" date="2017-11" db="EMBL/GenBank/DDBJ databases">
        <title>Complete genome sequence of Serratia sp. ATCC 39006.</title>
        <authorList>
            <person name="Hampton H.G."/>
            <person name="Jackson S.A."/>
            <person name="Jauregui R."/>
            <person name="Poulter G.T.M."/>
            <person name="Salmond G.P.C."/>
            <person name="Fineran P.C."/>
        </authorList>
    </citation>
    <scope>NUCLEOTIDE SEQUENCE</scope>
    <source>
        <strain evidence="2">ATCC 39006</strain>
    </source>
</reference>
<evidence type="ECO:0000313" key="2">
    <source>
        <dbReference type="EMBL" id="AUH06284.1"/>
    </source>
</evidence>
<organism evidence="2 3">
    <name type="scientific">Serratia sp. (strain ATCC 39006)</name>
    <name type="common">Prodigiosinella confusarubida</name>
    <dbReference type="NCBI Taxonomy" id="104623"/>
    <lineage>
        <taxon>Bacteria</taxon>
        <taxon>Pseudomonadati</taxon>
        <taxon>Pseudomonadota</taxon>
        <taxon>Gammaproteobacteria</taxon>
        <taxon>Enterobacterales</taxon>
        <taxon>Pectobacteriaceae</taxon>
        <taxon>Prodigiosinella</taxon>
    </lineage>
</organism>
<accession>A0A2I5TNZ0</accession>
<evidence type="ECO:0000313" key="1">
    <source>
        <dbReference type="EMBL" id="AUH01962.1"/>
    </source>
</evidence>
<dbReference type="EMBL" id="CP025084">
    <property type="protein sequence ID" value="AUH06284.1"/>
    <property type="molecule type" value="Genomic_DNA"/>
</dbReference>
<name>A0A2I5TNZ0_SERS3</name>
<keyword evidence="3" id="KW-1185">Reference proteome</keyword>
<dbReference type="KEGG" id="serq:CWC46_20510"/>
<dbReference type="Proteomes" id="UP000233778">
    <property type="component" value="Chromosome"/>
</dbReference>
<evidence type="ECO:0000313" key="3">
    <source>
        <dbReference type="Proteomes" id="UP000017700"/>
    </source>
</evidence>
<proteinExistence type="predicted"/>
<dbReference type="Proteomes" id="UP000017700">
    <property type="component" value="Chromosome"/>
</dbReference>
<gene>
    <name evidence="1" type="ORF">CWC46_20510</name>
    <name evidence="2" type="ORF">Ser39006_020505</name>
</gene>
<reference evidence="1 4" key="3">
    <citation type="submission" date="2017-11" db="EMBL/GenBank/DDBJ databases">
        <title>Complete genome sequence of Serratia sp. ATCC 39006 LacA.</title>
        <authorList>
            <person name="Hampton H.G."/>
            <person name="Jackson S.A."/>
            <person name="Jauregui R."/>
            <person name="Poulter G.T.M."/>
            <person name="Salmond G.P.C."/>
            <person name="Fineran P.C."/>
        </authorList>
    </citation>
    <scope>NUCLEOTIDE SEQUENCE [LARGE SCALE GENOMIC DNA]</scope>
    <source>
        <strain evidence="1 4">ATCC 39006</strain>
    </source>
</reference>
<dbReference type="RefSeq" id="WP_021014676.1">
    <property type="nucleotide sequence ID" value="NZ_CP025084.1"/>
</dbReference>
<dbReference type="STRING" id="104623.Ser39006_01406"/>
<dbReference type="EMBL" id="CP025085">
    <property type="protein sequence ID" value="AUH01962.1"/>
    <property type="molecule type" value="Genomic_DNA"/>
</dbReference>
<reference evidence="2" key="2">
    <citation type="submission" date="2013-09" db="EMBL/GenBank/DDBJ databases">
        <authorList>
            <person name="Wang G."/>
            <person name="Yang Y."/>
            <person name="Su Y."/>
        </authorList>
    </citation>
    <scope>NUCLEOTIDE SEQUENCE</scope>
    <source>
        <strain evidence="2">ATCC 39006</strain>
    </source>
</reference>
<protein>
    <submittedName>
        <fullName evidence="2">Sugar ABC transporter</fullName>
    </submittedName>
</protein>
<dbReference type="OrthoDB" id="7351211at2"/>